<dbReference type="Gene3D" id="3.10.180.10">
    <property type="entry name" value="2,3-Dihydroxybiphenyl 1,2-Dioxygenase, domain 1"/>
    <property type="match status" value="2"/>
</dbReference>
<evidence type="ECO:0000313" key="3">
    <source>
        <dbReference type="Proteomes" id="UP000440304"/>
    </source>
</evidence>
<dbReference type="PANTHER" id="PTHR33993">
    <property type="entry name" value="GLYOXALASE-RELATED"/>
    <property type="match status" value="1"/>
</dbReference>
<proteinExistence type="predicted"/>
<dbReference type="EMBL" id="WUML01000003">
    <property type="protein sequence ID" value="MXN99830.1"/>
    <property type="molecule type" value="Genomic_DNA"/>
</dbReference>
<comment type="caution">
    <text evidence="2">The sequence shown here is derived from an EMBL/GenBank/DDBJ whole genome shotgun (WGS) entry which is preliminary data.</text>
</comment>
<dbReference type="OrthoDB" id="9793039at2"/>
<dbReference type="PANTHER" id="PTHR33993:SF14">
    <property type="entry name" value="GB|AAF24581.1"/>
    <property type="match status" value="1"/>
</dbReference>
<gene>
    <name evidence="2" type="ORF">GR156_05915</name>
</gene>
<dbReference type="Proteomes" id="UP000440304">
    <property type="component" value="Unassembled WGS sequence"/>
</dbReference>
<feature type="domain" description="VOC" evidence="1">
    <location>
        <begin position="7"/>
        <end position="122"/>
    </location>
</feature>
<dbReference type="InterPro" id="IPR052164">
    <property type="entry name" value="Anthracycline_SecMetBiosynth"/>
</dbReference>
<protein>
    <submittedName>
        <fullName evidence="2">VOC family protein</fullName>
    </submittedName>
</protein>
<organism evidence="2 3">
    <name type="scientific">Shinella zoogloeoides</name>
    <name type="common">Crabtreella saccharophila</name>
    <dbReference type="NCBI Taxonomy" id="352475"/>
    <lineage>
        <taxon>Bacteria</taxon>
        <taxon>Pseudomonadati</taxon>
        <taxon>Pseudomonadota</taxon>
        <taxon>Alphaproteobacteria</taxon>
        <taxon>Hyphomicrobiales</taxon>
        <taxon>Rhizobiaceae</taxon>
        <taxon>Shinella</taxon>
    </lineage>
</organism>
<dbReference type="RefSeq" id="WP_160785225.1">
    <property type="nucleotide sequence ID" value="NZ_CP086610.1"/>
</dbReference>
<dbReference type="PROSITE" id="PS51819">
    <property type="entry name" value="VOC"/>
    <property type="match status" value="2"/>
</dbReference>
<accession>A0A6N8TB66</accession>
<dbReference type="SUPFAM" id="SSF54593">
    <property type="entry name" value="Glyoxalase/Bleomycin resistance protein/Dihydroxybiphenyl dioxygenase"/>
    <property type="match status" value="1"/>
</dbReference>
<sequence length="258" mass="27992">MHKDYGKFCWYELITPDVPAAARFYGSVVGWSTRDSGMPGMNYTLAYAGERQVAGLMETPAEAKGMPPLWMGYIFTDKIEETLKDITANGGKIHRQPQDIPGVGRFAIAADPHGAVFSLFTTEDESPGQPGMMTPGHIGWHELMAGKLDEAWTFYEKTFGWTKGMAVDMSENDMGVYQTFGVRGGDMIGGMMTNPPASPAPPFWGYYFVVEGLDAAAKRVTDGGGQVVMGPMEVPGGAWIVNCTDPQGAFFSLVAMSR</sequence>
<dbReference type="AlphaFoldDB" id="A0A6N8TB66"/>
<dbReference type="CDD" id="cd07247">
    <property type="entry name" value="SgaA_N_like"/>
    <property type="match status" value="2"/>
</dbReference>
<evidence type="ECO:0000259" key="1">
    <source>
        <dbReference type="PROSITE" id="PS51819"/>
    </source>
</evidence>
<reference evidence="2 3" key="1">
    <citation type="submission" date="2019-12" db="EMBL/GenBank/DDBJ databases">
        <title>Shinella granuli gen. nov., sp. nov., and proposal of the reclassification of Zoogloea ramigera ATCC 19623 as Shinella zoogloeoides sp. nov.</title>
        <authorList>
            <person name="Gao J."/>
        </authorList>
    </citation>
    <scope>NUCLEOTIDE SEQUENCE [LARGE SCALE GENOMIC DNA]</scope>
    <source>
        <strain evidence="2 3">DSM 287</strain>
    </source>
</reference>
<dbReference type="InterPro" id="IPR004360">
    <property type="entry name" value="Glyas_Fos-R_dOase_dom"/>
</dbReference>
<evidence type="ECO:0000313" key="2">
    <source>
        <dbReference type="EMBL" id="MXN99830.1"/>
    </source>
</evidence>
<name>A0A6N8TB66_SHIZO</name>
<dbReference type="InterPro" id="IPR037523">
    <property type="entry name" value="VOC_core"/>
</dbReference>
<feature type="domain" description="VOC" evidence="1">
    <location>
        <begin position="137"/>
        <end position="256"/>
    </location>
</feature>
<dbReference type="InterPro" id="IPR029068">
    <property type="entry name" value="Glyas_Bleomycin-R_OHBP_Dase"/>
</dbReference>
<dbReference type="Pfam" id="PF00903">
    <property type="entry name" value="Glyoxalase"/>
    <property type="match status" value="2"/>
</dbReference>